<feature type="binding site" evidence="6">
    <location>
        <position position="210"/>
    </location>
    <ligand>
        <name>Zn(2+)</name>
        <dbReference type="ChEBI" id="CHEBI:29105"/>
        <label>1</label>
        <note>catalytic</note>
    </ligand>
</feature>
<evidence type="ECO:0000313" key="8">
    <source>
        <dbReference type="Proteomes" id="UP000177885"/>
    </source>
</evidence>
<dbReference type="Proteomes" id="UP000177885">
    <property type="component" value="Unassembled WGS sequence"/>
</dbReference>
<dbReference type="GO" id="GO:0030388">
    <property type="term" value="P:fructose 1,6-bisphosphate metabolic process"/>
    <property type="evidence" value="ECO:0007669"/>
    <property type="project" value="InterPro"/>
</dbReference>
<reference evidence="7 8" key="1">
    <citation type="journal article" date="2016" name="Nat. Commun.">
        <title>Thousands of microbial genomes shed light on interconnected biogeochemical processes in an aquifer system.</title>
        <authorList>
            <person name="Anantharaman K."/>
            <person name="Brown C.T."/>
            <person name="Hug L.A."/>
            <person name="Sharon I."/>
            <person name="Castelle C.J."/>
            <person name="Probst A.J."/>
            <person name="Thomas B.C."/>
            <person name="Singh A."/>
            <person name="Wilkins M.J."/>
            <person name="Karaoz U."/>
            <person name="Brodie E.L."/>
            <person name="Williams K.H."/>
            <person name="Hubbard S.S."/>
            <person name="Banfield J.F."/>
        </authorList>
    </citation>
    <scope>NUCLEOTIDE SEQUENCE [LARGE SCALE GENOMIC DNA]</scope>
</reference>
<evidence type="ECO:0000256" key="5">
    <source>
        <dbReference type="PIRSR" id="PIRSR001359-2"/>
    </source>
</evidence>
<feature type="binding site" evidence="5">
    <location>
        <begin position="253"/>
        <end position="256"/>
    </location>
    <ligand>
        <name>dihydroxyacetone phosphate</name>
        <dbReference type="ChEBI" id="CHEBI:57642"/>
    </ligand>
</feature>
<evidence type="ECO:0000256" key="4">
    <source>
        <dbReference type="PIRSR" id="PIRSR001359-1"/>
    </source>
</evidence>
<dbReference type="GO" id="GO:0004332">
    <property type="term" value="F:fructose-bisphosphate aldolase activity"/>
    <property type="evidence" value="ECO:0007669"/>
    <property type="project" value="InterPro"/>
</dbReference>
<comment type="cofactor">
    <cofactor evidence="6">
        <name>Zn(2+)</name>
        <dbReference type="ChEBI" id="CHEBI:29105"/>
    </cofactor>
    <text evidence="6">Binds 2 Zn(2+) ions per subunit. One is catalytic and the other provides a structural contribution.</text>
</comment>
<name>A0A1F7TLW9_9BACT</name>
<dbReference type="STRING" id="1802385.A2856_00595"/>
<feature type="binding site" evidence="6">
    <location>
        <position position="180"/>
    </location>
    <ligand>
        <name>Zn(2+)</name>
        <dbReference type="ChEBI" id="CHEBI:29105"/>
        <label>1</label>
        <note>catalytic</note>
    </ligand>
</feature>
<dbReference type="InterPro" id="IPR050246">
    <property type="entry name" value="Class_II_FBP_aldolase"/>
</dbReference>
<evidence type="ECO:0000256" key="6">
    <source>
        <dbReference type="PIRSR" id="PIRSR001359-3"/>
    </source>
</evidence>
<dbReference type="Gene3D" id="3.20.20.70">
    <property type="entry name" value="Aldolase class I"/>
    <property type="match status" value="1"/>
</dbReference>
<feature type="binding site" evidence="6">
    <location>
        <position position="104"/>
    </location>
    <ligand>
        <name>Zn(2+)</name>
        <dbReference type="ChEBI" id="CHEBI:29105"/>
        <label>2</label>
    </ligand>
</feature>
<accession>A0A1F7TLW9</accession>
<dbReference type="SUPFAM" id="SSF51569">
    <property type="entry name" value="Aldolase"/>
    <property type="match status" value="1"/>
</dbReference>
<evidence type="ECO:0000256" key="3">
    <source>
        <dbReference type="ARBA" id="ARBA00023239"/>
    </source>
</evidence>
<dbReference type="PANTHER" id="PTHR30304:SF0">
    <property type="entry name" value="D-TAGATOSE-1,6-BISPHOSPHATE ALDOLASE SUBUNIT GATY-RELATED"/>
    <property type="match status" value="1"/>
</dbReference>
<feature type="binding site" evidence="6">
    <location>
        <position position="134"/>
    </location>
    <ligand>
        <name>Zn(2+)</name>
        <dbReference type="ChEBI" id="CHEBI:29105"/>
        <label>2</label>
    </ligand>
</feature>
<protein>
    <submittedName>
        <fullName evidence="7">Fructose-1,6-bisphosphate aldolase, class II</fullName>
    </submittedName>
</protein>
<evidence type="ECO:0000313" key="7">
    <source>
        <dbReference type="EMBL" id="OGL66980.1"/>
    </source>
</evidence>
<dbReference type="Pfam" id="PF01116">
    <property type="entry name" value="F_bP_aldolase"/>
    <property type="match status" value="1"/>
</dbReference>
<keyword evidence="1 6" id="KW-0479">Metal-binding</keyword>
<sequence length="307" mass="32558">MLVTLSEALKKACKGRYAVGAFNVNNLEAIQAVMDASEAERSPVILSTSEGAIQYAGMEELGLLARLAAARTKVPVVFHLDHGKDVALIETAIKSGLYTSVMFDGSSLPFEENVKATSRLVKLAHKHGVSLEAELGAIAGIEDFVSVEAKDAHLTQPSQATTFVRRTGCDALAIAVGTSHGAYKFKKASELDFPRLKALAEAVNVPLVLHGASSVPSWVKSLCTKFGCEIAGAKGVSEAHVKKAVGLGVCKVNVDTDLRIAFDAGIRKFLATHPQVIDPREILAPAKALMTRVVRQKMRLLGSSGKG</sequence>
<dbReference type="PIRSF" id="PIRSF001359">
    <property type="entry name" value="F_bP_aldolase_II"/>
    <property type="match status" value="1"/>
</dbReference>
<feature type="binding site" evidence="6">
    <location>
        <position position="82"/>
    </location>
    <ligand>
        <name>Zn(2+)</name>
        <dbReference type="ChEBI" id="CHEBI:29105"/>
        <label>1</label>
        <note>catalytic</note>
    </ligand>
</feature>
<dbReference type="InterPro" id="IPR000771">
    <property type="entry name" value="FBA_II"/>
</dbReference>
<proteinExistence type="predicted"/>
<feature type="binding site" evidence="5">
    <location>
        <begin position="211"/>
        <end position="213"/>
    </location>
    <ligand>
        <name>dihydroxyacetone phosphate</name>
        <dbReference type="ChEBI" id="CHEBI:57642"/>
    </ligand>
</feature>
<dbReference type="GO" id="GO:0008270">
    <property type="term" value="F:zinc ion binding"/>
    <property type="evidence" value="ECO:0007669"/>
    <property type="project" value="InterPro"/>
</dbReference>
<feature type="active site" description="Proton donor" evidence="4">
    <location>
        <position position="81"/>
    </location>
</feature>
<dbReference type="InterPro" id="IPR013785">
    <property type="entry name" value="Aldolase_TIM"/>
</dbReference>
<feature type="binding site" evidence="5">
    <location>
        <position position="181"/>
    </location>
    <ligand>
        <name>dihydroxyacetone phosphate</name>
        <dbReference type="ChEBI" id="CHEBI:57642"/>
    </ligand>
</feature>
<dbReference type="PANTHER" id="PTHR30304">
    <property type="entry name" value="D-TAGATOSE-1,6-BISPHOSPHATE ALDOLASE"/>
    <property type="match status" value="1"/>
</dbReference>
<dbReference type="AlphaFoldDB" id="A0A1F7TLW9"/>
<keyword evidence="2 6" id="KW-0862">Zinc</keyword>
<organism evidence="7 8">
    <name type="scientific">Candidatus Uhrbacteria bacterium RIFCSPHIGHO2_01_FULL_63_20</name>
    <dbReference type="NCBI Taxonomy" id="1802385"/>
    <lineage>
        <taxon>Bacteria</taxon>
        <taxon>Candidatus Uhriibacteriota</taxon>
    </lineage>
</organism>
<dbReference type="NCBIfam" id="TIGR01859">
    <property type="entry name" value="fruc_bis_ald"/>
    <property type="match status" value="1"/>
</dbReference>
<dbReference type="NCBIfam" id="TIGR00167">
    <property type="entry name" value="cbbA"/>
    <property type="match status" value="1"/>
</dbReference>
<dbReference type="CDD" id="cd00947">
    <property type="entry name" value="TBP_aldolase_IIB"/>
    <property type="match status" value="1"/>
</dbReference>
<dbReference type="EMBL" id="MGDT01000004">
    <property type="protein sequence ID" value="OGL66980.1"/>
    <property type="molecule type" value="Genomic_DNA"/>
</dbReference>
<evidence type="ECO:0000256" key="2">
    <source>
        <dbReference type="ARBA" id="ARBA00022833"/>
    </source>
</evidence>
<comment type="caution">
    <text evidence="7">The sequence shown here is derived from an EMBL/GenBank/DDBJ whole genome shotgun (WGS) entry which is preliminary data.</text>
</comment>
<dbReference type="GO" id="GO:0006096">
    <property type="term" value="P:glycolytic process"/>
    <property type="evidence" value="ECO:0007669"/>
    <property type="project" value="InterPro"/>
</dbReference>
<evidence type="ECO:0000256" key="1">
    <source>
        <dbReference type="ARBA" id="ARBA00022723"/>
    </source>
</evidence>
<dbReference type="InterPro" id="IPR011289">
    <property type="entry name" value="Fruc_bis_ald_class-2"/>
</dbReference>
<keyword evidence="3" id="KW-0456">Lyase</keyword>
<gene>
    <name evidence="7" type="ORF">A2856_00595</name>
</gene>